<accession>A0ABS1CMG4</accession>
<dbReference type="InterPro" id="IPR032347">
    <property type="entry name" value="DUF4864"/>
</dbReference>
<dbReference type="RefSeq" id="WP_200241127.1">
    <property type="nucleotide sequence ID" value="NZ_NRRV01000068.1"/>
</dbReference>
<name>A0ABS1CMG4_9GAMM</name>
<evidence type="ECO:0000256" key="1">
    <source>
        <dbReference type="SAM" id="SignalP"/>
    </source>
</evidence>
<feature type="chain" id="PRO_5047131764" description="DUF4864 domain-containing protein" evidence="1">
    <location>
        <begin position="23"/>
        <end position="166"/>
    </location>
</feature>
<sequence length="166" mass="17736">MPRLLKTTTTAALLVLTTTVLATTPPVDATAPSPDLAPEEVVRMQVEWLRTNDAGDQGIAQVFAFASPANRAQTGPLDRFTAMVRAAPYAALLGHRKARFGAIAITATQARQRVTIVTRNDESRAFLWVLSRQTDDACKGCWVTDAVIPLGQDDDADGIDASGTVT</sequence>
<dbReference type="PANTHER" id="PTHR35716">
    <property type="entry name" value="OS05G0574700 PROTEIN-RELATED"/>
    <property type="match status" value="1"/>
</dbReference>
<keyword evidence="3" id="KW-1185">Reference proteome</keyword>
<gene>
    <name evidence="2" type="ORF">CKO31_20670</name>
</gene>
<keyword evidence="1" id="KW-0732">Signal</keyword>
<dbReference type="EMBL" id="NRRV01000068">
    <property type="protein sequence ID" value="MBK1633121.1"/>
    <property type="molecule type" value="Genomic_DNA"/>
</dbReference>
<organism evidence="2 3">
    <name type="scientific">Thiohalocapsa halophila</name>
    <dbReference type="NCBI Taxonomy" id="69359"/>
    <lineage>
        <taxon>Bacteria</taxon>
        <taxon>Pseudomonadati</taxon>
        <taxon>Pseudomonadota</taxon>
        <taxon>Gammaproteobacteria</taxon>
        <taxon>Chromatiales</taxon>
        <taxon>Chromatiaceae</taxon>
        <taxon>Thiohalocapsa</taxon>
    </lineage>
</organism>
<evidence type="ECO:0000313" key="2">
    <source>
        <dbReference type="EMBL" id="MBK1633121.1"/>
    </source>
</evidence>
<feature type="signal peptide" evidence="1">
    <location>
        <begin position="1"/>
        <end position="22"/>
    </location>
</feature>
<dbReference type="PANTHER" id="PTHR35716:SF6">
    <property type="entry name" value="DUF4864 DOMAIN-CONTAINING PROTEIN"/>
    <property type="match status" value="1"/>
</dbReference>
<protein>
    <recommendedName>
        <fullName evidence="4">DUF4864 domain-containing protein</fullName>
    </recommendedName>
</protein>
<dbReference type="Pfam" id="PF16156">
    <property type="entry name" value="DUF4864"/>
    <property type="match status" value="1"/>
</dbReference>
<evidence type="ECO:0008006" key="4">
    <source>
        <dbReference type="Google" id="ProtNLM"/>
    </source>
</evidence>
<proteinExistence type="predicted"/>
<dbReference type="Proteomes" id="UP000748752">
    <property type="component" value="Unassembled WGS sequence"/>
</dbReference>
<comment type="caution">
    <text evidence="2">The sequence shown here is derived from an EMBL/GenBank/DDBJ whole genome shotgun (WGS) entry which is preliminary data.</text>
</comment>
<reference evidence="2 3" key="1">
    <citation type="journal article" date="2020" name="Microorganisms">
        <title>Osmotic Adaptation and Compatible Solute Biosynthesis of Phototrophic Bacteria as Revealed from Genome Analyses.</title>
        <authorList>
            <person name="Imhoff J.F."/>
            <person name="Rahn T."/>
            <person name="Kunzel S."/>
            <person name="Keller A."/>
            <person name="Neulinger S.C."/>
        </authorList>
    </citation>
    <scope>NUCLEOTIDE SEQUENCE [LARGE SCALE GENOMIC DNA]</scope>
    <source>
        <strain evidence="2 3">DSM 6210</strain>
    </source>
</reference>
<evidence type="ECO:0000313" key="3">
    <source>
        <dbReference type="Proteomes" id="UP000748752"/>
    </source>
</evidence>